<gene>
    <name evidence="3" type="ORF">A0O28_0109630</name>
</gene>
<proteinExistence type="inferred from homology"/>
<dbReference type="PANTHER" id="PTHR24320:SF283">
    <property type="entry name" value="RETINOL DEHYDROGENASE 11"/>
    <property type="match status" value="1"/>
</dbReference>
<dbReference type="OrthoDB" id="191139at2759"/>
<dbReference type="EMBL" id="LVVK01000026">
    <property type="protein sequence ID" value="OPB36187.1"/>
    <property type="molecule type" value="Genomic_DNA"/>
</dbReference>
<evidence type="ECO:0000256" key="1">
    <source>
        <dbReference type="ARBA" id="ARBA00006484"/>
    </source>
</evidence>
<evidence type="ECO:0000256" key="2">
    <source>
        <dbReference type="ARBA" id="ARBA00023002"/>
    </source>
</evidence>
<accession>A0A1T3C532</accession>
<comment type="caution">
    <text evidence="3">The sequence shown here is derived from an EMBL/GenBank/DDBJ whole genome shotgun (WGS) entry which is preliminary data.</text>
</comment>
<evidence type="ECO:0000313" key="3">
    <source>
        <dbReference type="EMBL" id="OPB36187.1"/>
    </source>
</evidence>
<sequence length="334" mass="36686">MVQWGFETEGNEVVDKFSEDVKGRRFVITGSSEGGLGAESAYSLARASPAQIVFMGRSWEKTKSVVDKVKSIGSSIDVKFVQLELDSLASVRKAAKEINDDASIPQIDVLMLNAGVMALPNLQLTEDKLEAHFGTNHIGHFLLANLIMPKVLAAVRPNPNGEIGGPGTPRIVTVSSYGNIFSGIRFDDLTFGNGKEYNPWKAYGQSKTANILMTISLNKKFRSQGIAAYTLNPGSIRTSLIRHLNDESTKSFMDLLAEHKKERYPPKTLQQGCSTQLRAALDPTLPPNEEIFFLHDTQPLLKGEDVKVLAAHSADTDEAHKLWDLSNKIVGEQF</sequence>
<dbReference type="SUPFAM" id="SSF51735">
    <property type="entry name" value="NAD(P)-binding Rossmann-fold domains"/>
    <property type="match status" value="1"/>
</dbReference>
<dbReference type="AlphaFoldDB" id="A0A1T3C532"/>
<dbReference type="Pfam" id="PF00106">
    <property type="entry name" value="adh_short"/>
    <property type="match status" value="1"/>
</dbReference>
<reference evidence="3 4" key="1">
    <citation type="submission" date="2016-04" db="EMBL/GenBank/DDBJ databases">
        <title>Multiple horizontal gene transfer events from other fungi enriched the ability of the initially mycotrophic fungus Trichoderma (Ascomycota) to feed on dead plant biomass.</title>
        <authorList>
            <person name="Atanasova L."/>
            <person name="Chenthamara K."/>
            <person name="Zhang J."/>
            <person name="Grujic M."/>
            <person name="Henrissat B."/>
            <person name="Kuo A."/>
            <person name="Aertz A."/>
            <person name="Salamov A."/>
            <person name="Lipzen A."/>
            <person name="Labutti K."/>
            <person name="Barry K."/>
            <person name="Miao Y."/>
            <person name="Rahimi M.J."/>
            <person name="Shen Q."/>
            <person name="Grigoriev I.V."/>
            <person name="Kubicek C.P."/>
            <person name="Druzhinina I.S."/>
        </authorList>
    </citation>
    <scope>NUCLEOTIDE SEQUENCE [LARGE SCALE GENOMIC DNA]</scope>
    <source>
        <strain evidence="3 4">NJAU 4742</strain>
    </source>
</reference>
<dbReference type="InterPro" id="IPR036291">
    <property type="entry name" value="NAD(P)-bd_dom_sf"/>
</dbReference>
<comment type="similarity">
    <text evidence="1">Belongs to the short-chain dehydrogenases/reductases (SDR) family.</text>
</comment>
<dbReference type="PANTHER" id="PTHR24320">
    <property type="entry name" value="RETINOL DEHYDROGENASE"/>
    <property type="match status" value="1"/>
</dbReference>
<evidence type="ECO:0008006" key="5">
    <source>
        <dbReference type="Google" id="ProtNLM"/>
    </source>
</evidence>
<keyword evidence="2" id="KW-0560">Oxidoreductase</keyword>
<name>A0A1T3C532_9HYPO</name>
<organism evidence="3 4">
    <name type="scientific">Trichoderma guizhouense</name>
    <dbReference type="NCBI Taxonomy" id="1491466"/>
    <lineage>
        <taxon>Eukaryota</taxon>
        <taxon>Fungi</taxon>
        <taxon>Dikarya</taxon>
        <taxon>Ascomycota</taxon>
        <taxon>Pezizomycotina</taxon>
        <taxon>Sordariomycetes</taxon>
        <taxon>Hypocreomycetidae</taxon>
        <taxon>Hypocreales</taxon>
        <taxon>Hypocreaceae</taxon>
        <taxon>Trichoderma</taxon>
    </lineage>
</organism>
<dbReference type="GO" id="GO:0016491">
    <property type="term" value="F:oxidoreductase activity"/>
    <property type="evidence" value="ECO:0007669"/>
    <property type="project" value="UniProtKB-KW"/>
</dbReference>
<evidence type="ECO:0000313" key="4">
    <source>
        <dbReference type="Proteomes" id="UP000191004"/>
    </source>
</evidence>
<dbReference type="PRINTS" id="PR00081">
    <property type="entry name" value="GDHRDH"/>
</dbReference>
<dbReference type="InterPro" id="IPR002347">
    <property type="entry name" value="SDR_fam"/>
</dbReference>
<protein>
    <recommendedName>
        <fullName evidence="5">Short-chain dehydrogenase</fullName>
    </recommendedName>
</protein>
<dbReference type="Proteomes" id="UP000191004">
    <property type="component" value="Unassembled WGS sequence"/>
</dbReference>
<keyword evidence="4" id="KW-1185">Reference proteome</keyword>
<dbReference type="Gene3D" id="3.40.50.720">
    <property type="entry name" value="NAD(P)-binding Rossmann-like Domain"/>
    <property type="match status" value="1"/>
</dbReference>